<proteinExistence type="predicted"/>
<organism evidence="1 2">
    <name type="scientific">Gemmobacter nanjingensis</name>
    <dbReference type="NCBI Taxonomy" id="488454"/>
    <lineage>
        <taxon>Bacteria</taxon>
        <taxon>Pseudomonadati</taxon>
        <taxon>Pseudomonadota</taxon>
        <taxon>Alphaproteobacteria</taxon>
        <taxon>Rhodobacterales</taxon>
        <taxon>Paracoccaceae</taxon>
        <taxon>Gemmobacter</taxon>
    </lineage>
</organism>
<reference evidence="2" key="1">
    <citation type="journal article" date="2019" name="Int. J. Syst. Evol. Microbiol.">
        <title>The Global Catalogue of Microorganisms (GCM) 10K type strain sequencing project: providing services to taxonomists for standard genome sequencing and annotation.</title>
        <authorList>
            <consortium name="The Broad Institute Genomics Platform"/>
            <consortium name="The Broad Institute Genome Sequencing Center for Infectious Disease"/>
            <person name="Wu L."/>
            <person name="Ma J."/>
        </authorList>
    </citation>
    <scope>NUCLEOTIDE SEQUENCE [LARGE SCALE GENOMIC DNA]</scope>
    <source>
        <strain evidence="2">KCTC 23298</strain>
    </source>
</reference>
<dbReference type="Proteomes" id="UP000658305">
    <property type="component" value="Unassembled WGS sequence"/>
</dbReference>
<comment type="caution">
    <text evidence="1">The sequence shown here is derived from an EMBL/GenBank/DDBJ whole genome shotgun (WGS) entry which is preliminary data.</text>
</comment>
<dbReference type="EMBL" id="BMYI01000002">
    <property type="protein sequence ID" value="GHC14317.1"/>
    <property type="molecule type" value="Genomic_DNA"/>
</dbReference>
<keyword evidence="2" id="KW-1185">Reference proteome</keyword>
<gene>
    <name evidence="1" type="ORF">GCM10007291_09880</name>
</gene>
<sequence length="194" mass="20645">MAVFKHTESAGGTDGHATILSSIMPLSITLRRAAEAMGVHPPTVARRLTGLPFTKLPPRGRGGREHAFAVADVIPRLYRAEQIGAMIRAATDDHSIYVGSGPEVMDSALRLDGCLSESARGRYAKARSQFLAGLSASRGGAGYLPMIETLNRKLLLHSEVMRWVILGLPPLIDWTAFAPAFALVNAGSEDAVAA</sequence>
<evidence type="ECO:0000313" key="2">
    <source>
        <dbReference type="Proteomes" id="UP000658305"/>
    </source>
</evidence>
<accession>A0ABQ3F8S9</accession>
<protein>
    <submittedName>
        <fullName evidence="1">Uncharacterized protein</fullName>
    </submittedName>
</protein>
<evidence type="ECO:0000313" key="1">
    <source>
        <dbReference type="EMBL" id="GHC14317.1"/>
    </source>
</evidence>
<name>A0ABQ3F8S9_9RHOB</name>